<evidence type="ECO:0000313" key="2">
    <source>
        <dbReference type="EMBL" id="KAA8830100.1"/>
    </source>
</evidence>
<feature type="region of interest" description="Disordered" evidence="1">
    <location>
        <begin position="57"/>
        <end position="109"/>
    </location>
</feature>
<sequence length="109" mass="12633">MTHTETYDPMIYDVMRESANRLIGEYMYLAHRTKDAVMRNALLDAINGVRKETSMVNADSREAVEEKTAEFSQRASNMRRFRLNGPQMGRDHMVSNSVTSNRPHRKRIA</sequence>
<protein>
    <submittedName>
        <fullName evidence="2">Uncharacterized protein</fullName>
    </submittedName>
</protein>
<dbReference type="RefSeq" id="WP_150381448.1">
    <property type="nucleotide sequence ID" value="NZ_RZUI01000007.1"/>
</dbReference>
<dbReference type="AlphaFoldDB" id="A0A5M9ZTI9"/>
<dbReference type="Proteomes" id="UP000412028">
    <property type="component" value="Unassembled WGS sequence"/>
</dbReference>
<evidence type="ECO:0000256" key="1">
    <source>
        <dbReference type="SAM" id="MobiDB-lite"/>
    </source>
</evidence>
<feature type="compositionally biased region" description="Basic and acidic residues" evidence="1">
    <location>
        <begin position="57"/>
        <end position="69"/>
    </location>
</feature>
<gene>
    <name evidence="2" type="ORF">EMO89_06850</name>
</gene>
<reference evidence="2 3" key="1">
    <citation type="journal article" date="2019" name="Syst. Appl. Microbiol.">
        <title>Characterization of Bifidobacterium species in feaces of the Egyptian fruit bat: Description of B. vespertilionis sp. nov. and B. rousetti sp. nov.</title>
        <authorList>
            <person name="Modesto M."/>
            <person name="Satti M."/>
            <person name="Watanabe K."/>
            <person name="Puglisi E."/>
            <person name="Morelli L."/>
            <person name="Huang C.-H."/>
            <person name="Liou J.-S."/>
            <person name="Miyashita M."/>
            <person name="Tamura T."/>
            <person name="Saito S."/>
            <person name="Mori K."/>
            <person name="Huang L."/>
            <person name="Sciavilla P."/>
            <person name="Sandri C."/>
            <person name="Spiezio C."/>
            <person name="Vitali F."/>
            <person name="Cavalieri D."/>
            <person name="Perpetuini G."/>
            <person name="Tofalo R."/>
            <person name="Bonetti A."/>
            <person name="Arita M."/>
            <person name="Mattarelli P."/>
        </authorList>
    </citation>
    <scope>NUCLEOTIDE SEQUENCE [LARGE SCALE GENOMIC DNA]</scope>
    <source>
        <strain evidence="2 3">RST7</strain>
    </source>
</reference>
<dbReference type="OrthoDB" id="3236270at2"/>
<accession>A0A5M9ZTI9</accession>
<organism evidence="2 3">
    <name type="scientific">Bifidobacterium tissieri</name>
    <dbReference type="NCBI Taxonomy" id="1630162"/>
    <lineage>
        <taxon>Bacteria</taxon>
        <taxon>Bacillati</taxon>
        <taxon>Actinomycetota</taxon>
        <taxon>Actinomycetes</taxon>
        <taxon>Bifidobacteriales</taxon>
        <taxon>Bifidobacteriaceae</taxon>
        <taxon>Bifidobacterium</taxon>
    </lineage>
</organism>
<comment type="caution">
    <text evidence="2">The sequence shown here is derived from an EMBL/GenBank/DDBJ whole genome shotgun (WGS) entry which is preliminary data.</text>
</comment>
<proteinExistence type="predicted"/>
<dbReference type="EMBL" id="RZUI01000007">
    <property type="protein sequence ID" value="KAA8830100.1"/>
    <property type="molecule type" value="Genomic_DNA"/>
</dbReference>
<name>A0A5M9ZTI9_9BIFI</name>
<evidence type="ECO:0000313" key="3">
    <source>
        <dbReference type="Proteomes" id="UP000412028"/>
    </source>
</evidence>